<dbReference type="STRING" id="441119.SAMN04488047_11074"/>
<dbReference type="Pfam" id="PF01037">
    <property type="entry name" value="AsnC_trans_reg"/>
    <property type="match status" value="1"/>
</dbReference>
<evidence type="ECO:0000256" key="2">
    <source>
        <dbReference type="ARBA" id="ARBA00023125"/>
    </source>
</evidence>
<evidence type="ECO:0000313" key="6">
    <source>
        <dbReference type="Proteomes" id="UP000199356"/>
    </source>
</evidence>
<dbReference type="Pfam" id="PF13412">
    <property type="entry name" value="HTH_24"/>
    <property type="match status" value="1"/>
</dbReference>
<dbReference type="SUPFAM" id="SSF54909">
    <property type="entry name" value="Dimeric alpha+beta barrel"/>
    <property type="match status" value="1"/>
</dbReference>
<dbReference type="SUPFAM" id="SSF46785">
    <property type="entry name" value="Winged helix' DNA-binding domain"/>
    <property type="match status" value="1"/>
</dbReference>
<reference evidence="5 6" key="1">
    <citation type="submission" date="2016-10" db="EMBL/GenBank/DDBJ databases">
        <authorList>
            <person name="de Groot N.N."/>
        </authorList>
    </citation>
    <scope>NUCLEOTIDE SEQUENCE [LARGE SCALE GENOMIC DNA]</scope>
    <source>
        <strain evidence="5 6">DSM 19547</strain>
    </source>
</reference>
<accession>A0A1I5S753</accession>
<evidence type="ECO:0000313" key="5">
    <source>
        <dbReference type="EMBL" id="SFP66467.1"/>
    </source>
</evidence>
<dbReference type="GO" id="GO:0005829">
    <property type="term" value="C:cytosol"/>
    <property type="evidence" value="ECO:0007669"/>
    <property type="project" value="TreeGrafter"/>
</dbReference>
<dbReference type="EMBL" id="FOXA01000010">
    <property type="protein sequence ID" value="SFP66467.1"/>
    <property type="molecule type" value="Genomic_DNA"/>
</dbReference>
<proteinExistence type="predicted"/>
<dbReference type="Gene3D" id="1.10.10.10">
    <property type="entry name" value="Winged helix-like DNA-binding domain superfamily/Winged helix DNA-binding domain"/>
    <property type="match status" value="1"/>
</dbReference>
<dbReference type="InterPro" id="IPR011008">
    <property type="entry name" value="Dimeric_a/b-barrel"/>
</dbReference>
<gene>
    <name evidence="5" type="ORF">SAMN04488047_11074</name>
</gene>
<dbReference type="GO" id="GO:0006355">
    <property type="term" value="P:regulation of DNA-templated transcription"/>
    <property type="evidence" value="ECO:0007669"/>
    <property type="project" value="UniProtKB-ARBA"/>
</dbReference>
<dbReference type="InterPro" id="IPR019885">
    <property type="entry name" value="Tscrpt_reg_HTH_AsnC-type_CS"/>
</dbReference>
<dbReference type="InterPro" id="IPR036388">
    <property type="entry name" value="WH-like_DNA-bd_sf"/>
</dbReference>
<feature type="domain" description="HTH asnC-type" evidence="4">
    <location>
        <begin position="8"/>
        <end position="69"/>
    </location>
</feature>
<evidence type="ECO:0000256" key="3">
    <source>
        <dbReference type="ARBA" id="ARBA00023163"/>
    </source>
</evidence>
<keyword evidence="6" id="KW-1185">Reference proteome</keyword>
<name>A0A1I5S753_9RHOB</name>
<dbReference type="PROSITE" id="PS00519">
    <property type="entry name" value="HTH_ASNC_1"/>
    <property type="match status" value="1"/>
</dbReference>
<dbReference type="InterPro" id="IPR011991">
    <property type="entry name" value="ArsR-like_HTH"/>
</dbReference>
<dbReference type="RefSeq" id="WP_245759264.1">
    <property type="nucleotide sequence ID" value="NZ_FOXA01000010.1"/>
</dbReference>
<dbReference type="GO" id="GO:0043565">
    <property type="term" value="F:sequence-specific DNA binding"/>
    <property type="evidence" value="ECO:0007669"/>
    <property type="project" value="InterPro"/>
</dbReference>
<keyword evidence="2 5" id="KW-0238">DNA-binding</keyword>
<dbReference type="PANTHER" id="PTHR30154:SF34">
    <property type="entry name" value="TRANSCRIPTIONAL REGULATOR AZLB"/>
    <property type="match status" value="1"/>
</dbReference>
<dbReference type="PANTHER" id="PTHR30154">
    <property type="entry name" value="LEUCINE-RESPONSIVE REGULATORY PROTEIN"/>
    <property type="match status" value="1"/>
</dbReference>
<sequence length="157" mass="17323">MTNTVHQLTDADRAILRALQADGRITNQQLAERVNMSASACWRRVQALEKAGVIAGYTARIDPARLGLGFAAIAHVSLNSHEGSVVRAFVDAVTARREVTQCYATTGDADYVLHVVTEDLQTYDRFMSDFLFRQPHVGHVKTFVVVRDLKPSVSLPV</sequence>
<dbReference type="InterPro" id="IPR019887">
    <property type="entry name" value="Tscrpt_reg_AsnC/Lrp_C"/>
</dbReference>
<keyword evidence="1" id="KW-0805">Transcription regulation</keyword>
<dbReference type="Proteomes" id="UP000199356">
    <property type="component" value="Unassembled WGS sequence"/>
</dbReference>
<dbReference type="AlphaFoldDB" id="A0A1I5S753"/>
<dbReference type="GO" id="GO:0043200">
    <property type="term" value="P:response to amino acid"/>
    <property type="evidence" value="ECO:0007669"/>
    <property type="project" value="TreeGrafter"/>
</dbReference>
<dbReference type="Gene3D" id="3.30.70.920">
    <property type="match status" value="1"/>
</dbReference>
<dbReference type="SMART" id="SM00344">
    <property type="entry name" value="HTH_ASNC"/>
    <property type="match status" value="1"/>
</dbReference>
<dbReference type="InterPro" id="IPR019888">
    <property type="entry name" value="Tscrpt_reg_AsnC-like"/>
</dbReference>
<dbReference type="InterPro" id="IPR036390">
    <property type="entry name" value="WH_DNA-bd_sf"/>
</dbReference>
<protein>
    <submittedName>
        <fullName evidence="5">DNA-binding transcriptional regulator, Lrp family</fullName>
    </submittedName>
</protein>
<evidence type="ECO:0000256" key="1">
    <source>
        <dbReference type="ARBA" id="ARBA00023015"/>
    </source>
</evidence>
<dbReference type="CDD" id="cd00090">
    <property type="entry name" value="HTH_ARSR"/>
    <property type="match status" value="1"/>
</dbReference>
<dbReference type="PRINTS" id="PR00033">
    <property type="entry name" value="HTHASNC"/>
</dbReference>
<evidence type="ECO:0000259" key="4">
    <source>
        <dbReference type="PROSITE" id="PS50956"/>
    </source>
</evidence>
<organism evidence="5 6">
    <name type="scientific">Tranquillimonas alkanivorans</name>
    <dbReference type="NCBI Taxonomy" id="441119"/>
    <lineage>
        <taxon>Bacteria</taxon>
        <taxon>Pseudomonadati</taxon>
        <taxon>Pseudomonadota</taxon>
        <taxon>Alphaproteobacteria</taxon>
        <taxon>Rhodobacterales</taxon>
        <taxon>Roseobacteraceae</taxon>
        <taxon>Tranquillimonas</taxon>
    </lineage>
</organism>
<dbReference type="InterPro" id="IPR000485">
    <property type="entry name" value="AsnC-type_HTH_dom"/>
</dbReference>
<keyword evidence="3" id="KW-0804">Transcription</keyword>
<dbReference type="PROSITE" id="PS50956">
    <property type="entry name" value="HTH_ASNC_2"/>
    <property type="match status" value="1"/>
</dbReference>